<reference evidence="3" key="1">
    <citation type="journal article" date="2019" name="Int. J. Syst. Evol. Microbiol.">
        <title>The Global Catalogue of Microorganisms (GCM) 10K type strain sequencing project: providing services to taxonomists for standard genome sequencing and annotation.</title>
        <authorList>
            <consortium name="The Broad Institute Genomics Platform"/>
            <consortium name="The Broad Institute Genome Sequencing Center for Infectious Disease"/>
            <person name="Wu L."/>
            <person name="Ma J."/>
        </authorList>
    </citation>
    <scope>NUCLEOTIDE SEQUENCE [LARGE SCALE GENOMIC DNA]</scope>
    <source>
        <strain evidence="3">KCTC 12907</strain>
    </source>
</reference>
<dbReference type="InterPro" id="IPR012505">
    <property type="entry name" value="YbbR"/>
</dbReference>
<gene>
    <name evidence="2" type="ORF">ACFQMJ_14305</name>
</gene>
<dbReference type="PANTHER" id="PTHR37804:SF1">
    <property type="entry name" value="CDAA REGULATORY PROTEIN CDAR"/>
    <property type="match status" value="1"/>
</dbReference>
<keyword evidence="3" id="KW-1185">Reference proteome</keyword>
<dbReference type="Gene3D" id="2.170.120.40">
    <property type="entry name" value="YbbR-like domain"/>
    <property type="match status" value="2"/>
</dbReference>
<accession>A0ABW2F8Z3</accession>
<comment type="caution">
    <text evidence="2">The sequence shown here is derived from an EMBL/GenBank/DDBJ whole genome shotgun (WGS) entry which is preliminary data.</text>
</comment>
<evidence type="ECO:0000313" key="2">
    <source>
        <dbReference type="EMBL" id="MFC7149693.1"/>
    </source>
</evidence>
<sequence length="450" mass="48252">MDKWLNQPTIAKLVALALGILMWAVVHFDPEESSPNNVASLYDTKVIEGVIVQPYGLDERNFVLNGMEPLKVNLTVRGTKSDLRVAQTKDYRIRVDLRTVGEGQHTLPLEENLPKGITSVLVSPSSVVVSIEALQTKEFEVAIQTKGNPAKGYKVGTPILKPGNRVHVTLPKSQLAEAESVGATIEIDGEKETIKSKSVKLAVYDKQGKPIEDAIIDPAVLEVEVPITNPFKTVPLQFKMVGQVQSGLGVASFKPDVEQVTVYGPQDALDKIDFIEVEIPLGEVKNSGKISVPLAVEPPIIEISPSTIDIQIEVLLSTTRKLEGLPIELTGLEEGLIANILDPATGKADITIQGAPQTLDRLKPGDVDVMVDLSGRGPGVYTLPLVVSLERFMEQVGGTKSITVEIIDEAAEETSAEGEETPPPSPSDEEAPEESGTPPPEVGETPGPTA</sequence>
<evidence type="ECO:0000313" key="3">
    <source>
        <dbReference type="Proteomes" id="UP001596378"/>
    </source>
</evidence>
<dbReference type="InterPro" id="IPR053154">
    <property type="entry name" value="c-di-AMP_regulator"/>
</dbReference>
<dbReference type="PANTHER" id="PTHR37804">
    <property type="entry name" value="CDAA REGULATORY PROTEIN CDAR"/>
    <property type="match status" value="1"/>
</dbReference>
<dbReference type="Pfam" id="PF07949">
    <property type="entry name" value="YbbR"/>
    <property type="match status" value="3"/>
</dbReference>
<name>A0ABW2F8Z3_9BACL</name>
<evidence type="ECO:0000256" key="1">
    <source>
        <dbReference type="SAM" id="MobiDB-lite"/>
    </source>
</evidence>
<proteinExistence type="predicted"/>
<feature type="region of interest" description="Disordered" evidence="1">
    <location>
        <begin position="408"/>
        <end position="450"/>
    </location>
</feature>
<protein>
    <submittedName>
        <fullName evidence="2">YbbR-like domain-containing protein</fullName>
    </submittedName>
</protein>
<dbReference type="Gene3D" id="2.170.120.30">
    <property type="match status" value="2"/>
</dbReference>
<dbReference type="Proteomes" id="UP001596378">
    <property type="component" value="Unassembled WGS sequence"/>
</dbReference>
<dbReference type="RefSeq" id="WP_378049081.1">
    <property type="nucleotide sequence ID" value="NZ_JBHMDN010000020.1"/>
</dbReference>
<dbReference type="EMBL" id="JBHTAI010000008">
    <property type="protein sequence ID" value="MFC7149693.1"/>
    <property type="molecule type" value="Genomic_DNA"/>
</dbReference>
<organism evidence="2 3">
    <name type="scientific">Cohnella cellulosilytica</name>
    <dbReference type="NCBI Taxonomy" id="986710"/>
    <lineage>
        <taxon>Bacteria</taxon>
        <taxon>Bacillati</taxon>
        <taxon>Bacillota</taxon>
        <taxon>Bacilli</taxon>
        <taxon>Bacillales</taxon>
        <taxon>Paenibacillaceae</taxon>
        <taxon>Cohnella</taxon>
    </lineage>
</organism>
<feature type="compositionally biased region" description="Acidic residues" evidence="1">
    <location>
        <begin position="408"/>
        <end position="420"/>
    </location>
</feature>